<comment type="miscellaneous">
    <text evidence="8">This enzyme catalyzes only one turnover and therefore is not strictly catalytic. According to one definition, an enzyme is a biocatalyst that acts repeatedly and over many reaction cycles.</text>
</comment>
<feature type="domain" description="Methylguanine DNA methyltransferase ribonuclease-like" evidence="10">
    <location>
        <begin position="5"/>
        <end position="70"/>
    </location>
</feature>
<dbReference type="InterPro" id="IPR014048">
    <property type="entry name" value="MethylDNA_cys_MeTrfase_DNA-bd"/>
</dbReference>
<dbReference type="CDD" id="cd06445">
    <property type="entry name" value="ATase"/>
    <property type="match status" value="1"/>
</dbReference>
<comment type="function">
    <text evidence="8">Involved in the cellular defense against the biological effects of O6-methylguanine (O6-MeG) and O4-methylthymine (O4-MeT) in DNA. Repairs the methylated nucleobase in DNA by stoichiometrically transferring the methyl group to a cysteine residue in the enzyme. This is a suicide reaction: the enzyme is irreversibly inactivated.</text>
</comment>
<keyword evidence="4 8" id="KW-0808">Transferase</keyword>
<proteinExistence type="inferred from homology"/>
<evidence type="ECO:0000259" key="10">
    <source>
        <dbReference type="Pfam" id="PF02870"/>
    </source>
</evidence>
<protein>
    <recommendedName>
        <fullName evidence="8">Methylated-DNA--protein-cysteine methyltransferase</fullName>
        <ecNumber evidence="8">2.1.1.63</ecNumber>
    </recommendedName>
    <alternativeName>
        <fullName evidence="8">6-O-methylguanine-DNA methyltransferase</fullName>
        <shortName evidence="8">MGMT</shortName>
    </alternativeName>
    <alternativeName>
        <fullName evidence="8">O-6-methylguanine-DNA-alkyltransferase</fullName>
    </alternativeName>
</protein>
<dbReference type="HAMAP" id="MF_00772">
    <property type="entry name" value="OGT"/>
    <property type="match status" value="1"/>
</dbReference>
<keyword evidence="12" id="KW-1185">Reference proteome</keyword>
<dbReference type="InterPro" id="IPR036388">
    <property type="entry name" value="WH-like_DNA-bd_sf"/>
</dbReference>
<dbReference type="SUPFAM" id="SSF46767">
    <property type="entry name" value="Methylated DNA-protein cysteine methyltransferase, C-terminal domain"/>
    <property type="match status" value="1"/>
</dbReference>
<dbReference type="NCBIfam" id="TIGR00589">
    <property type="entry name" value="ogt"/>
    <property type="match status" value="1"/>
</dbReference>
<dbReference type="PANTHER" id="PTHR10815">
    <property type="entry name" value="METHYLATED-DNA--PROTEIN-CYSTEINE METHYLTRANSFERASE"/>
    <property type="match status" value="1"/>
</dbReference>
<sequence>MENLYTCYYHSPIGIIKVDSDNIGITSILFLDNKPETISNGESCTYMKDCIQQLDEYFKGTRKDFSIKLHICGTPFREKVWNELMKIPYGQTCSYSDIANAISNEKALRAIGGANHHNKINIIIPCHRVIGKSGNLTGYGGGLWRKKWLLEHEQKYK</sequence>
<feature type="domain" description="Methylated-DNA-[protein]-cysteine S-methyltransferase DNA binding" evidence="9">
    <location>
        <begin position="75"/>
        <end position="154"/>
    </location>
</feature>
<dbReference type="SUPFAM" id="SSF53155">
    <property type="entry name" value="Methylated DNA-protein cysteine methyltransferase domain"/>
    <property type="match status" value="1"/>
</dbReference>
<reference evidence="11 12" key="1">
    <citation type="submission" date="2024-11" db="EMBL/GenBank/DDBJ databases">
        <authorList>
            <person name="Heng Y.C."/>
            <person name="Lim A.C.H."/>
            <person name="Lee J.K.Y."/>
            <person name="Kittelmann S."/>
        </authorList>
    </citation>
    <scope>NUCLEOTIDE SEQUENCE [LARGE SCALE GENOMIC DNA]</scope>
    <source>
        <strain evidence="11 12">WILCCON 0269</strain>
    </source>
</reference>
<dbReference type="RefSeq" id="WP_406791227.1">
    <property type="nucleotide sequence ID" value="NZ_JBJHZX010000006.1"/>
</dbReference>
<dbReference type="Gene3D" id="1.10.10.10">
    <property type="entry name" value="Winged helix-like DNA-binding domain superfamily/Winged helix DNA-binding domain"/>
    <property type="match status" value="1"/>
</dbReference>
<comment type="catalytic activity">
    <reaction evidence="1 8">
        <text>a 4-O-methyl-thymidine in DNA + L-cysteinyl-[protein] = a thymidine in DNA + S-methyl-L-cysteinyl-[protein]</text>
        <dbReference type="Rhea" id="RHEA:53428"/>
        <dbReference type="Rhea" id="RHEA-COMP:10131"/>
        <dbReference type="Rhea" id="RHEA-COMP:10132"/>
        <dbReference type="Rhea" id="RHEA-COMP:13555"/>
        <dbReference type="Rhea" id="RHEA-COMP:13556"/>
        <dbReference type="ChEBI" id="CHEBI:29950"/>
        <dbReference type="ChEBI" id="CHEBI:82612"/>
        <dbReference type="ChEBI" id="CHEBI:137386"/>
        <dbReference type="ChEBI" id="CHEBI:137387"/>
        <dbReference type="EC" id="2.1.1.63"/>
    </reaction>
</comment>
<comment type="caution">
    <text evidence="11">The sequence shown here is derived from an EMBL/GenBank/DDBJ whole genome shotgun (WGS) entry which is preliminary data.</text>
</comment>
<feature type="active site" description="Nucleophile; methyl group acceptor" evidence="8">
    <location>
        <position position="126"/>
    </location>
</feature>
<dbReference type="EC" id="2.1.1.63" evidence="8"/>
<dbReference type="Proteomes" id="UP001623660">
    <property type="component" value="Unassembled WGS sequence"/>
</dbReference>
<evidence type="ECO:0000256" key="5">
    <source>
        <dbReference type="ARBA" id="ARBA00022763"/>
    </source>
</evidence>
<evidence type="ECO:0000259" key="9">
    <source>
        <dbReference type="Pfam" id="PF01035"/>
    </source>
</evidence>
<dbReference type="InterPro" id="IPR023546">
    <property type="entry name" value="MGMT"/>
</dbReference>
<comment type="catalytic activity">
    <reaction evidence="7 8">
        <text>a 6-O-methyl-2'-deoxyguanosine in DNA + L-cysteinyl-[protein] = S-methyl-L-cysteinyl-[protein] + a 2'-deoxyguanosine in DNA</text>
        <dbReference type="Rhea" id="RHEA:24000"/>
        <dbReference type="Rhea" id="RHEA-COMP:10131"/>
        <dbReference type="Rhea" id="RHEA-COMP:10132"/>
        <dbReference type="Rhea" id="RHEA-COMP:11367"/>
        <dbReference type="Rhea" id="RHEA-COMP:11368"/>
        <dbReference type="ChEBI" id="CHEBI:29950"/>
        <dbReference type="ChEBI" id="CHEBI:82612"/>
        <dbReference type="ChEBI" id="CHEBI:85445"/>
        <dbReference type="ChEBI" id="CHEBI:85448"/>
        <dbReference type="EC" id="2.1.1.63"/>
    </reaction>
</comment>
<dbReference type="InterPro" id="IPR001497">
    <property type="entry name" value="MethylDNA_cys_MeTrfase_AS"/>
</dbReference>
<keyword evidence="3 8" id="KW-0489">Methyltransferase</keyword>
<keyword evidence="2 8" id="KW-0963">Cytoplasm</keyword>
<gene>
    <name evidence="11" type="ORF">ACJDU8_05925</name>
</gene>
<evidence type="ECO:0000313" key="12">
    <source>
        <dbReference type="Proteomes" id="UP001623660"/>
    </source>
</evidence>
<dbReference type="PANTHER" id="PTHR10815:SF13">
    <property type="entry name" value="METHYLATED-DNA--PROTEIN-CYSTEINE METHYLTRANSFERASE"/>
    <property type="match status" value="1"/>
</dbReference>
<evidence type="ECO:0000256" key="8">
    <source>
        <dbReference type="HAMAP-Rule" id="MF_00772"/>
    </source>
</evidence>
<dbReference type="PROSITE" id="PS00374">
    <property type="entry name" value="MGMT"/>
    <property type="match status" value="1"/>
</dbReference>
<dbReference type="InterPro" id="IPR036217">
    <property type="entry name" value="MethylDNA_cys_MeTrfase_DNAb"/>
</dbReference>
<dbReference type="Pfam" id="PF02870">
    <property type="entry name" value="Methyltransf_1N"/>
    <property type="match status" value="1"/>
</dbReference>
<evidence type="ECO:0000256" key="1">
    <source>
        <dbReference type="ARBA" id="ARBA00001286"/>
    </source>
</evidence>
<name>A0ABW8SGD5_9CLOT</name>
<dbReference type="InterPro" id="IPR008332">
    <property type="entry name" value="MethylG_MeTrfase_N"/>
</dbReference>
<dbReference type="GO" id="GO:0003908">
    <property type="term" value="F:methylated-DNA-[protein]-cysteine S-methyltransferase activity"/>
    <property type="evidence" value="ECO:0007669"/>
    <property type="project" value="UniProtKB-EC"/>
</dbReference>
<accession>A0ABW8SGD5</accession>
<evidence type="ECO:0000256" key="4">
    <source>
        <dbReference type="ARBA" id="ARBA00022679"/>
    </source>
</evidence>
<dbReference type="EMBL" id="JBJHZX010000006">
    <property type="protein sequence ID" value="MFL0195109.1"/>
    <property type="molecule type" value="Genomic_DNA"/>
</dbReference>
<evidence type="ECO:0000256" key="2">
    <source>
        <dbReference type="ARBA" id="ARBA00022490"/>
    </source>
</evidence>
<comment type="subcellular location">
    <subcellularLocation>
        <location evidence="8">Cytoplasm</location>
    </subcellularLocation>
</comment>
<evidence type="ECO:0000256" key="7">
    <source>
        <dbReference type="ARBA" id="ARBA00049348"/>
    </source>
</evidence>
<evidence type="ECO:0000256" key="6">
    <source>
        <dbReference type="ARBA" id="ARBA00023204"/>
    </source>
</evidence>
<dbReference type="InterPro" id="IPR036631">
    <property type="entry name" value="MGMT_N_sf"/>
</dbReference>
<dbReference type="Gene3D" id="3.30.160.70">
    <property type="entry name" value="Methylated DNA-protein cysteine methyltransferase domain"/>
    <property type="match status" value="1"/>
</dbReference>
<dbReference type="Pfam" id="PF01035">
    <property type="entry name" value="DNA_binding_1"/>
    <property type="match status" value="1"/>
</dbReference>
<evidence type="ECO:0000256" key="3">
    <source>
        <dbReference type="ARBA" id="ARBA00022603"/>
    </source>
</evidence>
<evidence type="ECO:0000313" key="11">
    <source>
        <dbReference type="EMBL" id="MFL0195109.1"/>
    </source>
</evidence>
<organism evidence="11 12">
    <name type="scientific">Candidatus Clostridium eludens</name>
    <dbReference type="NCBI Taxonomy" id="3381663"/>
    <lineage>
        <taxon>Bacteria</taxon>
        <taxon>Bacillati</taxon>
        <taxon>Bacillota</taxon>
        <taxon>Clostridia</taxon>
        <taxon>Eubacteriales</taxon>
        <taxon>Clostridiaceae</taxon>
        <taxon>Clostridium</taxon>
    </lineage>
</organism>
<keyword evidence="6 8" id="KW-0234">DNA repair</keyword>
<keyword evidence="5 8" id="KW-0227">DNA damage</keyword>
<comment type="similarity">
    <text evidence="8">Belongs to the MGMT family.</text>
</comment>
<dbReference type="GO" id="GO:0032259">
    <property type="term" value="P:methylation"/>
    <property type="evidence" value="ECO:0007669"/>
    <property type="project" value="UniProtKB-KW"/>
</dbReference>